<protein>
    <recommendedName>
        <fullName evidence="3">PAS fold-3 domain-containing protein</fullName>
    </recommendedName>
</protein>
<evidence type="ECO:0008006" key="3">
    <source>
        <dbReference type="Google" id="ProtNLM"/>
    </source>
</evidence>
<evidence type="ECO:0000313" key="1">
    <source>
        <dbReference type="EMBL" id="THH38730.1"/>
    </source>
</evidence>
<proteinExistence type="predicted"/>
<keyword evidence="2" id="KW-1185">Reference proteome</keyword>
<dbReference type="RefSeq" id="WP_136461622.1">
    <property type="nucleotide sequence ID" value="NZ_SRKY01000001.1"/>
</dbReference>
<accession>A0A4S4NR89</accession>
<name>A0A4S4NR89_9RHOB</name>
<sequence>MQSDKSNMRFKLEDLFFSRTDNRGIIQAGNQVFQHVSHFPWDKLIGAPHKIVRHPDMPRGVFSLMWRMIQNGEPFGGYVLNRAEDGMPYWVYAVVLPQEDGYISLRLKPSSGHLDKVIPIYEQIRRQENDNDLKPEAARDQIVEAVQQLGFRSYQEFMTRALCDEVASRETKLGLTRFELRETLTRMLRDVGELETLAIKVDKTFAKTHQIPYNMRLQAGRLEGSDGPISVISGNHRMMTQTLEEHLVKFSRESAVGAEEVRDSLFLTMVVHLVREVTAALNKEPRLKPDTRDRENKVLTELVEAYETRAVSEVRGMAERVRRFGDQCRDMRRMMSGLELTRIMCKIERSKFSGEHSGLDEIVNRLASAQENLSAEFDQILSTVAEILQCSEEVERAAQYGNWANVA</sequence>
<dbReference type="Gene3D" id="3.30.450.20">
    <property type="entry name" value="PAS domain"/>
    <property type="match status" value="1"/>
</dbReference>
<dbReference type="InterPro" id="IPR035965">
    <property type="entry name" value="PAS-like_dom_sf"/>
</dbReference>
<dbReference type="SUPFAM" id="SSF55785">
    <property type="entry name" value="PYP-like sensor domain (PAS domain)"/>
    <property type="match status" value="1"/>
</dbReference>
<organism evidence="1 2">
    <name type="scientific">Aliishimia ponticola</name>
    <dbReference type="NCBI Taxonomy" id="2499833"/>
    <lineage>
        <taxon>Bacteria</taxon>
        <taxon>Pseudomonadati</taxon>
        <taxon>Pseudomonadota</taxon>
        <taxon>Alphaproteobacteria</taxon>
        <taxon>Rhodobacterales</taxon>
        <taxon>Paracoccaceae</taxon>
        <taxon>Aliishimia</taxon>
    </lineage>
</organism>
<evidence type="ECO:0000313" key="2">
    <source>
        <dbReference type="Proteomes" id="UP000306602"/>
    </source>
</evidence>
<dbReference type="OrthoDB" id="266313at2"/>
<dbReference type="Proteomes" id="UP000306602">
    <property type="component" value="Unassembled WGS sequence"/>
</dbReference>
<gene>
    <name evidence="1" type="ORF">E4Z66_03950</name>
</gene>
<dbReference type="EMBL" id="SRKY01000001">
    <property type="protein sequence ID" value="THH38730.1"/>
    <property type="molecule type" value="Genomic_DNA"/>
</dbReference>
<reference evidence="1 2" key="1">
    <citation type="submission" date="2019-04" db="EMBL/GenBank/DDBJ databases">
        <title>Shimia ponticola sp. nov., isolated from seawater.</title>
        <authorList>
            <person name="Kim Y.-O."/>
            <person name="Yoon J.-H."/>
        </authorList>
    </citation>
    <scope>NUCLEOTIDE SEQUENCE [LARGE SCALE GENOMIC DNA]</scope>
    <source>
        <strain evidence="1 2">MYP11</strain>
    </source>
</reference>
<dbReference type="AlphaFoldDB" id="A0A4S4NR89"/>
<comment type="caution">
    <text evidence="1">The sequence shown here is derived from an EMBL/GenBank/DDBJ whole genome shotgun (WGS) entry which is preliminary data.</text>
</comment>